<dbReference type="PANTHER" id="PTHR15045">
    <property type="entry name" value="FUCOSE-1-PHOSPHATE GUANYLYLTRANSFERASE"/>
    <property type="match status" value="1"/>
</dbReference>
<dbReference type="Pfam" id="PF07959">
    <property type="entry name" value="Fucose_pyrophosphorylase"/>
    <property type="match status" value="1"/>
</dbReference>
<evidence type="ECO:0000259" key="3">
    <source>
        <dbReference type="Pfam" id="PF07959"/>
    </source>
</evidence>
<evidence type="ECO:0000313" key="5">
    <source>
        <dbReference type="Proteomes" id="UP000703661"/>
    </source>
</evidence>
<keyword evidence="5" id="KW-1185">Reference proteome</keyword>
<dbReference type="GO" id="GO:0042350">
    <property type="term" value="P:GDP-L-fucose biosynthetic process"/>
    <property type="evidence" value="ECO:0007669"/>
    <property type="project" value="UniProtKB-ARBA"/>
</dbReference>
<comment type="caution">
    <text evidence="4">The sequence shown here is derived from an EMBL/GenBank/DDBJ whole genome shotgun (WGS) entry which is preliminary data.</text>
</comment>
<evidence type="ECO:0000256" key="1">
    <source>
        <dbReference type="ARBA" id="ARBA00022679"/>
    </source>
</evidence>
<dbReference type="GO" id="GO:0000166">
    <property type="term" value="F:nucleotide binding"/>
    <property type="evidence" value="ECO:0007669"/>
    <property type="project" value="UniProtKB-KW"/>
</dbReference>
<feature type="domain" description="GDP-fucose pyrophosphorylase" evidence="3">
    <location>
        <begin position="104"/>
        <end position="530"/>
    </location>
</feature>
<dbReference type="EMBL" id="JAAAID010001687">
    <property type="protein sequence ID" value="KAG0009111.1"/>
    <property type="molecule type" value="Genomic_DNA"/>
</dbReference>
<keyword evidence="2" id="KW-0547">Nucleotide-binding</keyword>
<dbReference type="SUPFAM" id="SSF51161">
    <property type="entry name" value="Trimeric LpxA-like enzymes"/>
    <property type="match status" value="1"/>
</dbReference>
<accession>A0A9P6MQ32</accession>
<dbReference type="InterPro" id="IPR012887">
    <property type="entry name" value="GDP_fucose_pyrophosphorylase"/>
</dbReference>
<dbReference type="PANTHER" id="PTHR15045:SF1">
    <property type="entry name" value="FUCOSE-1-PHOSPHATE GUANYLYLTRANSFERASE"/>
    <property type="match status" value="1"/>
</dbReference>
<dbReference type="GO" id="GO:0016772">
    <property type="term" value="F:transferase activity, transferring phosphorus-containing groups"/>
    <property type="evidence" value="ECO:0007669"/>
    <property type="project" value="InterPro"/>
</dbReference>
<reference evidence="4" key="1">
    <citation type="journal article" date="2020" name="Fungal Divers.">
        <title>Resolving the Mortierellaceae phylogeny through synthesis of multi-gene phylogenetics and phylogenomics.</title>
        <authorList>
            <person name="Vandepol N."/>
            <person name="Liber J."/>
            <person name="Desiro A."/>
            <person name="Na H."/>
            <person name="Kennedy M."/>
            <person name="Barry K."/>
            <person name="Grigoriev I.V."/>
            <person name="Miller A.N."/>
            <person name="O'Donnell K."/>
            <person name="Stajich J.E."/>
            <person name="Bonito G."/>
        </authorList>
    </citation>
    <scope>NUCLEOTIDE SEQUENCE</scope>
    <source>
        <strain evidence="4">NRRL 2769</strain>
    </source>
</reference>
<evidence type="ECO:0000313" key="4">
    <source>
        <dbReference type="EMBL" id="KAG0009111.1"/>
    </source>
</evidence>
<dbReference type="InterPro" id="IPR011004">
    <property type="entry name" value="Trimer_LpxA-like_sf"/>
</dbReference>
<dbReference type="Proteomes" id="UP000703661">
    <property type="component" value="Unassembled WGS sequence"/>
</dbReference>
<protein>
    <recommendedName>
        <fullName evidence="3">GDP-fucose pyrophosphorylase domain-containing protein</fullName>
    </recommendedName>
</protein>
<dbReference type="AlphaFoldDB" id="A0A9P6MQ32"/>
<evidence type="ECO:0000256" key="2">
    <source>
        <dbReference type="ARBA" id="ARBA00022741"/>
    </source>
</evidence>
<organism evidence="4 5">
    <name type="scientific">Entomortierella chlamydospora</name>
    <dbReference type="NCBI Taxonomy" id="101097"/>
    <lineage>
        <taxon>Eukaryota</taxon>
        <taxon>Fungi</taxon>
        <taxon>Fungi incertae sedis</taxon>
        <taxon>Mucoromycota</taxon>
        <taxon>Mortierellomycotina</taxon>
        <taxon>Mortierellomycetes</taxon>
        <taxon>Mortierellales</taxon>
        <taxon>Mortierellaceae</taxon>
        <taxon>Entomortierella</taxon>
    </lineage>
</organism>
<gene>
    <name evidence="4" type="ORF">BGZ80_002726</name>
</gene>
<sequence>MDPLSNVLRDTHSRNLSAYKNLLSGLGNTTPQTNCVFWDIVVVTAGDHQQRVVYERQIDRMLALKRIPTQAKYHVIEDPPGSKIGSGGSTFLVMAKLSNLYSHDYLSTARVLLIHAGGYSTRLPHVSARGKIFMTLPQADPQDGIQVLDLKLALYLHLLESMPPGVFLTSADGIELFSSRLPFPSEPKPYTITAIAHPSSTWIGSTHGVYLLQDPEGCILGDRKLEPKDQSALLLKCQQFLHKPSLDVMQNTPNVIHKHSAIGKNDVVYTDSCYYFDPQTAKIMANTYKSLDAECDLEAWADILCFQDQSPPVSTSSTASSPHSQGRQIVERALQESGVELDVMVLNASKFYHLGTMQEFLEGTCTDLPFMAELNIRNRNAGIAIVGSLPSLDSIGGESPSEEKELRNLGATARIHPPVYIENSSIPSGVSIHPHSIIVDSDLQPDAVVPRDTCIFTLQLQEHEFVSFTFSVKDDMKRAVGTNVRADTILQELKIFERVPISATLPFGNLPPLELTVSGLSLWTAPVFEIARTKQESIRLALDRLDRIRRYLAEEEKEGERAVENVEVGGRTKPTIVGWTSLKVAARRAREY</sequence>
<keyword evidence="1" id="KW-0808">Transferase</keyword>
<name>A0A9P6MQ32_9FUNG</name>
<proteinExistence type="predicted"/>